<reference evidence="1 2" key="1">
    <citation type="submission" date="2021-05" db="EMBL/GenBank/DDBJ databases">
        <title>Complete Genome Sequence of Latilactobacillus sp. Strain WDN19, a High D-Aspartate-producing Lactic Acid Bacterium Isolated from a Japanese Pickle.</title>
        <authorList>
            <person name="Kajitani K."/>
            <person name="Takahashi S."/>
        </authorList>
    </citation>
    <scope>NUCLEOTIDE SEQUENCE [LARGE SCALE GENOMIC DNA]</scope>
    <source>
        <strain evidence="1 2">WDN19</strain>
    </source>
</reference>
<dbReference type="EMBL" id="AP024685">
    <property type="protein sequence ID" value="BCX31460.1"/>
    <property type="molecule type" value="Genomic_DNA"/>
</dbReference>
<dbReference type="Proteomes" id="UP000825100">
    <property type="component" value="Chromosome"/>
</dbReference>
<evidence type="ECO:0000313" key="1">
    <source>
        <dbReference type="EMBL" id="BCX31460.1"/>
    </source>
</evidence>
<protein>
    <submittedName>
        <fullName evidence="1">Uncharacterized protein</fullName>
    </submittedName>
</protein>
<sequence length="81" mass="9274">MTRKEKAESQKKIALTERSIFAGLTFHGKPVSKEEYFNHYAEYVRRCSDTKEANSLADELTPKRIISGTIKAAAIRFRNSH</sequence>
<proteinExistence type="predicted"/>
<accession>A0ABM7QWL8</accession>
<dbReference type="RefSeq" id="WP_221276496.1">
    <property type="nucleotide sequence ID" value="NZ_AP024685.1"/>
</dbReference>
<gene>
    <name evidence="1" type="ORF">LTWDN19_20270</name>
</gene>
<organism evidence="1 2">
    <name type="scientific">Latilactobacillus curvatus</name>
    <name type="common">Lactobacillus curvatus</name>
    <dbReference type="NCBI Taxonomy" id="28038"/>
    <lineage>
        <taxon>Bacteria</taxon>
        <taxon>Bacillati</taxon>
        <taxon>Bacillota</taxon>
        <taxon>Bacilli</taxon>
        <taxon>Lactobacillales</taxon>
        <taxon>Lactobacillaceae</taxon>
        <taxon>Latilactobacillus</taxon>
    </lineage>
</organism>
<name>A0ABM7QWL8_LATCU</name>
<evidence type="ECO:0000313" key="2">
    <source>
        <dbReference type="Proteomes" id="UP000825100"/>
    </source>
</evidence>
<keyword evidence="2" id="KW-1185">Reference proteome</keyword>